<gene>
    <name evidence="3" type="ORF">MCGM508_02660</name>
</gene>
<proteinExistence type="predicted"/>
<evidence type="ECO:0000256" key="1">
    <source>
        <dbReference type="SAM" id="Coils"/>
    </source>
</evidence>
<sequence length="790" mass="91296">MKNWSFKNLKFKKCLLFSFITILSTAPIITVVSCTNRNTTNQNSEIFLNLNNKTKFNNNDLLRFETNNQINILSEINEYFTNNQIDNLITYKIDGASSKTVLFEDMMLDNYMTKYMEFNQQEFKKILKDKLHYSDNLINRLSFSIDYNNVRRDVNNSFNIVFPIRVRLNLTSHSKAKYQQGLYSEHTIEVYVKDAISKAKSELELLKTGNEKEKQQTKIKSLEEVVKQQEELKKAFEELKTLKPTDLKVTLNNDRVKKDLLEKWSIHGLDSKQLKEMFNVDESKFNKIKDKYSNFEFKLTLEDVDFKDANLKQNEANLKIRVGVNNKKETVKDNFQAGFSLFSKFSFDWNDSFWKKLKLTDLVKVNTIANTENNTDLSSLNKSNLIVKTYSDQIKDISINKITSKDFRNASIELNLKLLDSSSFKLVKNIGVGNYSLLFTNQFTKQHIKAPSFATERLDATILPSIDKSFFGSFNSELFSGGYGISRAFYDEKVKTPSYMHIGEDYIANDHQEVLMPYDGEVIAAYEFTTTKPREGVGTVMVLKIPVSSLDWSPKQKEIYLNNNSDHIFMSFLHLDASRTLNNPKLGWQAKTVELGHISRSGTILNRGNKRTIQVVPTLTPNSPTKVKKGEIIGYLGSESTNGGWMSHAHVNLYTNRTNYLTKNYFNLKASNKFLSPDRLKKYKSSEVNYSNLGNIGVHGSFDFLWTKDERTNQLKAGINFKVYETDPITGKRKNPQKEISNELRDYAPAANLNKWEIEEGYADPNLIYKLRDPRTLQFNIEDYIKIHKQ</sequence>
<reference evidence="3 4" key="1">
    <citation type="submission" date="2015-01" db="EMBL/GenBank/DDBJ databases">
        <title>Draft Genome Sequence of Mycoplasma capricolum subsp. capricolum str. GM508D.</title>
        <authorList>
            <person name="Calcutt M.J."/>
            <person name="Foecking M.F."/>
        </authorList>
    </citation>
    <scope>NUCLEOTIDE SEQUENCE [LARGE SCALE GENOMIC DNA]</scope>
    <source>
        <strain evidence="3 4">GM508D</strain>
    </source>
</reference>
<dbReference type="InterPro" id="IPR011055">
    <property type="entry name" value="Dup_hybrid_motif"/>
</dbReference>
<dbReference type="Gene3D" id="2.70.70.10">
    <property type="entry name" value="Glucose Permease (Domain IIA)"/>
    <property type="match status" value="1"/>
</dbReference>
<dbReference type="RefSeq" id="WP_041159777.1">
    <property type="nucleotide sequence ID" value="NZ_JXQB01000001.1"/>
</dbReference>
<dbReference type="NCBIfam" id="NF045981">
    <property type="entry name" value="MSC0775_fam_LP"/>
    <property type="match status" value="1"/>
</dbReference>
<feature type="chain" id="PRO_5002157847" evidence="2">
    <location>
        <begin position="27"/>
        <end position="790"/>
    </location>
</feature>
<accession>A0A0C2W6P5</accession>
<dbReference type="Proteomes" id="UP000031975">
    <property type="component" value="Unassembled WGS sequence"/>
</dbReference>
<evidence type="ECO:0000256" key="2">
    <source>
        <dbReference type="SAM" id="SignalP"/>
    </source>
</evidence>
<dbReference type="PROSITE" id="PS51257">
    <property type="entry name" value="PROKAR_LIPOPROTEIN"/>
    <property type="match status" value="1"/>
</dbReference>
<organism evidence="3 4">
    <name type="scientific">Mycoplasma capricolum subsp. capricolum</name>
    <dbReference type="NCBI Taxonomy" id="40479"/>
    <lineage>
        <taxon>Bacteria</taxon>
        <taxon>Bacillati</taxon>
        <taxon>Mycoplasmatota</taxon>
        <taxon>Mollicutes</taxon>
        <taxon>Mycoplasmataceae</taxon>
        <taxon>Mycoplasma</taxon>
    </lineage>
</organism>
<dbReference type="AlphaFoldDB" id="A0A0C2W6P5"/>
<name>A0A0C2W6P5_MYCCA</name>
<keyword evidence="3" id="KW-0449">Lipoprotein</keyword>
<comment type="caution">
    <text evidence="3">The sequence shown here is derived from an EMBL/GenBank/DDBJ whole genome shotgun (WGS) entry which is preliminary data.</text>
</comment>
<evidence type="ECO:0000313" key="3">
    <source>
        <dbReference type="EMBL" id="KIM13952.1"/>
    </source>
</evidence>
<evidence type="ECO:0000313" key="4">
    <source>
        <dbReference type="Proteomes" id="UP000031975"/>
    </source>
</evidence>
<dbReference type="EMBL" id="JXQB01000001">
    <property type="protein sequence ID" value="KIM13952.1"/>
    <property type="molecule type" value="Genomic_DNA"/>
</dbReference>
<protein>
    <submittedName>
        <fullName evidence="3">Putative lipoprotein</fullName>
    </submittedName>
</protein>
<keyword evidence="1" id="KW-0175">Coiled coil</keyword>
<keyword evidence="2" id="KW-0732">Signal</keyword>
<feature type="signal peptide" evidence="2">
    <location>
        <begin position="1"/>
        <end position="26"/>
    </location>
</feature>
<feature type="coiled-coil region" evidence="1">
    <location>
        <begin position="196"/>
        <end position="242"/>
    </location>
</feature>